<dbReference type="InterPro" id="IPR005358">
    <property type="entry name" value="Puta_zinc/iron-chelating_dom"/>
</dbReference>
<dbReference type="AlphaFoldDB" id="A0A370FWM9"/>
<reference evidence="3 4" key="1">
    <citation type="submission" date="2018-07" db="EMBL/GenBank/DDBJ databases">
        <title>Genomic Encyclopedia of Type Strains, Phase IV (KMG-IV): sequencing the most valuable type-strain genomes for metagenomic binning, comparative biology and taxonomic classification.</title>
        <authorList>
            <person name="Goeker M."/>
        </authorList>
    </citation>
    <scope>NUCLEOTIDE SEQUENCE [LARGE SCALE GENOMIC DNA]</scope>
    <source>
        <strain evidence="3 4">DSM 5603</strain>
    </source>
</reference>
<sequence>MTDMKPFWQVRRLDEMTTEEWESLCDGCGRCCLHKLREDVTEQILFTDVACRLLDLETCLCSDYACRRRKVPDCVQLTPEALAEIDWLPPSCAYRLVAEGRPLAWWHPLVSGSPDTVHEAGVSVRGRAISERRAGQLEHHIVDWPGKTPRPRRPRACDRA</sequence>
<reference evidence="2 5" key="2">
    <citation type="submission" date="2020-04" db="EMBL/GenBank/DDBJ databases">
        <title>Description of novel Gluconacetobacter.</title>
        <authorList>
            <person name="Sombolestani A."/>
        </authorList>
    </citation>
    <scope>NUCLEOTIDE SEQUENCE [LARGE SCALE GENOMIC DNA]</scope>
    <source>
        <strain evidence="2 5">LMG 1382</strain>
    </source>
</reference>
<evidence type="ECO:0000313" key="3">
    <source>
        <dbReference type="EMBL" id="RDI34104.1"/>
    </source>
</evidence>
<evidence type="ECO:0000313" key="4">
    <source>
        <dbReference type="Proteomes" id="UP000254958"/>
    </source>
</evidence>
<dbReference type="Proteomes" id="UP000562982">
    <property type="component" value="Unassembled WGS sequence"/>
</dbReference>
<dbReference type="Proteomes" id="UP000254958">
    <property type="component" value="Unassembled WGS sequence"/>
</dbReference>
<name>A0A370FWM9_GLULI</name>
<dbReference type="OrthoDB" id="9786855at2"/>
<comment type="similarity">
    <text evidence="1">Belongs to the UPF0260 family.</text>
</comment>
<dbReference type="InterPro" id="IPR008228">
    <property type="entry name" value="UCP006173"/>
</dbReference>
<organism evidence="3 4">
    <name type="scientific">Gluconacetobacter liquefaciens</name>
    <name type="common">Acetobacter liquefaciens</name>
    <dbReference type="NCBI Taxonomy" id="89584"/>
    <lineage>
        <taxon>Bacteria</taxon>
        <taxon>Pseudomonadati</taxon>
        <taxon>Pseudomonadota</taxon>
        <taxon>Alphaproteobacteria</taxon>
        <taxon>Acetobacterales</taxon>
        <taxon>Acetobacteraceae</taxon>
        <taxon>Gluconacetobacter</taxon>
    </lineage>
</organism>
<dbReference type="PIRSF" id="PIRSF006173">
    <property type="entry name" value="UCP006173"/>
    <property type="match status" value="1"/>
</dbReference>
<dbReference type="EMBL" id="JABEQI010000017">
    <property type="protein sequence ID" value="MBB2188254.1"/>
    <property type="molecule type" value="Genomic_DNA"/>
</dbReference>
<keyword evidence="4" id="KW-1185">Reference proteome</keyword>
<dbReference type="Pfam" id="PF03692">
    <property type="entry name" value="CxxCxxCC"/>
    <property type="match status" value="1"/>
</dbReference>
<protein>
    <recommendedName>
        <fullName evidence="1">UPF0260 protein C7453_1178</fullName>
    </recommendedName>
</protein>
<comment type="caution">
    <text evidence="3">The sequence shown here is derived from an EMBL/GenBank/DDBJ whole genome shotgun (WGS) entry which is preliminary data.</text>
</comment>
<dbReference type="NCBIfam" id="NF003507">
    <property type="entry name" value="PRK05170.2-5"/>
    <property type="match status" value="1"/>
</dbReference>
<dbReference type="NCBIfam" id="NF003501">
    <property type="entry name" value="PRK05170.1-5"/>
    <property type="match status" value="1"/>
</dbReference>
<evidence type="ECO:0000313" key="5">
    <source>
        <dbReference type="Proteomes" id="UP000562982"/>
    </source>
</evidence>
<dbReference type="HAMAP" id="MF_00676">
    <property type="entry name" value="UPF0260"/>
    <property type="match status" value="1"/>
</dbReference>
<dbReference type="PANTHER" id="PTHR37421:SF1">
    <property type="entry name" value="UPF0260 PROTEIN YCGN"/>
    <property type="match status" value="1"/>
</dbReference>
<proteinExistence type="inferred from homology"/>
<evidence type="ECO:0000256" key="1">
    <source>
        <dbReference type="HAMAP-Rule" id="MF_00676"/>
    </source>
</evidence>
<dbReference type="RefSeq" id="WP_114729455.1">
    <property type="nucleotide sequence ID" value="NZ_BJMI01000029.1"/>
</dbReference>
<evidence type="ECO:0000313" key="2">
    <source>
        <dbReference type="EMBL" id="MBB2188254.1"/>
    </source>
</evidence>
<gene>
    <name evidence="3" type="ORF">C7453_1178</name>
    <name evidence="2" type="ORF">HLH32_18115</name>
</gene>
<accession>A0A370FWM9</accession>
<dbReference type="EMBL" id="QQAW01000017">
    <property type="protein sequence ID" value="RDI34104.1"/>
    <property type="molecule type" value="Genomic_DNA"/>
</dbReference>
<dbReference type="PANTHER" id="PTHR37421">
    <property type="entry name" value="UPF0260 PROTEIN YCGN"/>
    <property type="match status" value="1"/>
</dbReference>